<dbReference type="PANTHER" id="PTHR43845">
    <property type="entry name" value="BLR5969 PROTEIN"/>
    <property type="match status" value="1"/>
</dbReference>
<dbReference type="Proteomes" id="UP000584642">
    <property type="component" value="Unassembled WGS sequence"/>
</dbReference>
<sequence length="441" mass="47961">MTTTNLPVWDSCETWSRDRITAHQTDRLATQLQRLGRDSAFYRKRFEEVGFDPRGFRSPEDLRALPFTKKTDYVGSVADSPPWGEFLAVPRETVARVHFSSGTTAAPVPQFWTARDLERWADLYARYAHAQGIGPGDIFQCLFTYTWFVGGLGATAGFQRLGATVIPAGSQETERQIRTIAAFGTTVLCGTPSFMVHLGAVAREMGYDPAASTVRAIIVGGEPGGAVPATRRRIEELWGARCCDAYGSLEFQPIGFDCPAQTGPHLAEDFAYAEIVDAVTGEPVEDGTPGVLVLTHLDKEAGPLVRWWTGDVLCRDSRPCACGRTHARLIGGVRGRADDMLVVRGINLFPSAVEEVVRSTAGLTDEYRIVVDSTVRNPDTGLLDAIRLQVEPLSAADAARVAAELAAAVKDRLRVRAVVETVPAGSLPRAQHKAKRLVVEP</sequence>
<dbReference type="Gene3D" id="3.40.50.12780">
    <property type="entry name" value="N-terminal domain of ligase-like"/>
    <property type="match status" value="1"/>
</dbReference>
<evidence type="ECO:0000313" key="4">
    <source>
        <dbReference type="Proteomes" id="UP000584642"/>
    </source>
</evidence>
<dbReference type="Pfam" id="PF00501">
    <property type="entry name" value="AMP-binding"/>
    <property type="match status" value="1"/>
</dbReference>
<dbReference type="Gene3D" id="3.30.300.30">
    <property type="match status" value="1"/>
</dbReference>
<dbReference type="InterPro" id="IPR028154">
    <property type="entry name" value="AMP-dep_Lig_C"/>
</dbReference>
<keyword evidence="4" id="KW-1185">Reference proteome</keyword>
<dbReference type="InterPro" id="IPR042099">
    <property type="entry name" value="ANL_N_sf"/>
</dbReference>
<dbReference type="Pfam" id="PF14535">
    <property type="entry name" value="AMP-binding_C_2"/>
    <property type="match status" value="1"/>
</dbReference>
<dbReference type="EMBL" id="JABFDB010000033">
    <property type="protein sequence ID" value="NYZ23974.1"/>
    <property type="molecule type" value="Genomic_DNA"/>
</dbReference>
<dbReference type="PANTHER" id="PTHR43845:SF1">
    <property type="entry name" value="BLR5969 PROTEIN"/>
    <property type="match status" value="1"/>
</dbReference>
<name>A0ABX2TLK4_9PROT</name>
<comment type="caution">
    <text evidence="3">The sequence shown here is derived from an EMBL/GenBank/DDBJ whole genome shotgun (WGS) entry which is preliminary data.</text>
</comment>
<dbReference type="SUPFAM" id="SSF56801">
    <property type="entry name" value="Acetyl-CoA synthetase-like"/>
    <property type="match status" value="1"/>
</dbReference>
<evidence type="ECO:0000259" key="2">
    <source>
        <dbReference type="Pfam" id="PF14535"/>
    </source>
</evidence>
<evidence type="ECO:0000313" key="3">
    <source>
        <dbReference type="EMBL" id="NYZ23974.1"/>
    </source>
</evidence>
<feature type="domain" description="AMP-dependent ligase C-terminal" evidence="2">
    <location>
        <begin position="345"/>
        <end position="438"/>
    </location>
</feature>
<accession>A0ABX2TLK4</accession>
<reference evidence="3 4" key="1">
    <citation type="submission" date="2020-05" db="EMBL/GenBank/DDBJ databases">
        <title>Azospirillum oleiclasticum sp. nov, a nitrogen-fixing and heavy crude oil-emulsifying bacterium isolated from the crude oil of Yumen Oilfield.</title>
        <authorList>
            <person name="Wu D."/>
            <person name="Cai M."/>
            <person name="Zhang X."/>
        </authorList>
    </citation>
    <scope>NUCLEOTIDE SEQUENCE [LARGE SCALE GENOMIC DNA]</scope>
    <source>
        <strain evidence="3 4">ROY-1-1-2</strain>
    </source>
</reference>
<dbReference type="RefSeq" id="WP_180285754.1">
    <property type="nucleotide sequence ID" value="NZ_JABFDB010000033.1"/>
</dbReference>
<protein>
    <submittedName>
        <fullName evidence="3">AMP-binding protein</fullName>
    </submittedName>
</protein>
<feature type="domain" description="AMP-dependent synthetase/ligase" evidence="1">
    <location>
        <begin position="89"/>
        <end position="294"/>
    </location>
</feature>
<dbReference type="InterPro" id="IPR000873">
    <property type="entry name" value="AMP-dep_synth/lig_dom"/>
</dbReference>
<proteinExistence type="predicted"/>
<gene>
    <name evidence="3" type="ORF">HND93_30090</name>
</gene>
<organism evidence="3 4">
    <name type="scientific">Azospirillum oleiclasticum</name>
    <dbReference type="NCBI Taxonomy" id="2735135"/>
    <lineage>
        <taxon>Bacteria</taxon>
        <taxon>Pseudomonadati</taxon>
        <taxon>Pseudomonadota</taxon>
        <taxon>Alphaproteobacteria</taxon>
        <taxon>Rhodospirillales</taxon>
        <taxon>Azospirillaceae</taxon>
        <taxon>Azospirillum</taxon>
    </lineage>
</organism>
<evidence type="ECO:0000259" key="1">
    <source>
        <dbReference type="Pfam" id="PF00501"/>
    </source>
</evidence>
<dbReference type="InterPro" id="IPR045851">
    <property type="entry name" value="AMP-bd_C_sf"/>
</dbReference>